<organismHost>
    <name type="scientific">Homo sapiens</name>
    <name type="common">Human</name>
    <dbReference type="NCBI Taxonomy" id="9606"/>
</organismHost>
<keyword evidence="6" id="KW-1043">Host membrane</keyword>
<evidence type="ECO:0000256" key="7">
    <source>
        <dbReference type="ARBA" id="ARBA00022989"/>
    </source>
</evidence>
<dbReference type="EMBL" id="GU191019">
    <property type="protein sequence ID" value="ACZ92168.1"/>
    <property type="molecule type" value="Genomic_DNA"/>
</dbReference>
<keyword evidence="7 10" id="KW-1133">Transmembrane helix</keyword>
<sequence length="110" mass="12797">MKLPLAFLFFFVPIRATPCELHKPWDFLDCYTKETSYIGWIYGIMTGLVFISSVIALQMYPRLDFAWKRYTDDLPEYPNPQVNLPQNIVFPEPPRPPSVVSYFKLTGGDD</sequence>
<reference evidence="11 12" key="1">
    <citation type="journal article" date="2010" name="Virology">
        <title>Computational analysis of human adenovirus serotype 18.</title>
        <authorList>
            <person name="Walsh M.P."/>
            <person name="Seto J."/>
            <person name="Tirado D."/>
            <person name="Chodosh J."/>
            <person name="Schnurr D."/>
            <person name="Seto D."/>
            <person name="Jones M.S."/>
        </authorList>
    </citation>
    <scope>NUCLEOTIDE SEQUENCE [LARGE SCALE GENOMIC DNA]</scope>
    <source>
        <strain evidence="11">D.C.</strain>
    </source>
</reference>
<name>D3JIU1_ADE18</name>
<evidence type="ECO:0000256" key="8">
    <source>
        <dbReference type="ARBA" id="ARBA00023136"/>
    </source>
</evidence>
<evidence type="ECO:0000313" key="11">
    <source>
        <dbReference type="EMBL" id="ACZ92168.1"/>
    </source>
</evidence>
<organism evidence="11 12">
    <name type="scientific">Human adenovirus A serotype 18</name>
    <name type="common">HAdV-18</name>
    <name type="synonym">Human adenovirus 18</name>
    <dbReference type="NCBI Taxonomy" id="10528"/>
    <lineage>
        <taxon>Viruses</taxon>
        <taxon>Varidnaviria</taxon>
        <taxon>Bamfordvirae</taxon>
        <taxon>Preplasmiviricota</taxon>
        <taxon>Polisuviricotina</taxon>
        <taxon>Pharingeaviricetes</taxon>
        <taxon>Rowavirales</taxon>
        <taxon>Adenoviridae</taxon>
        <taxon>Mastadenovirus</taxon>
        <taxon>Mastadenovirus adami</taxon>
        <taxon>Human mastadenovirus A</taxon>
    </lineage>
</organism>
<protein>
    <submittedName>
        <fullName evidence="11">RID-beta protein</fullName>
    </submittedName>
</protein>
<comment type="subcellular location">
    <subcellularLocation>
        <location evidence="1">Host membrane</location>
        <topology evidence="1">Single-pass membrane protein</topology>
    </subcellularLocation>
</comment>
<keyword evidence="2" id="KW-0244">Early protein</keyword>
<gene>
    <name evidence="11" type="primary">E3</name>
</gene>
<dbReference type="InterPro" id="IPR008131">
    <property type="entry name" value="Adeno_E3_14_5"/>
</dbReference>
<keyword evidence="9" id="KW-0325">Glycoprotein</keyword>
<feature type="transmembrane region" description="Helical" evidence="10">
    <location>
        <begin position="40"/>
        <end position="60"/>
    </location>
</feature>
<dbReference type="GO" id="GO:0016020">
    <property type="term" value="C:membrane"/>
    <property type="evidence" value="ECO:0007669"/>
    <property type="project" value="InterPro"/>
</dbReference>
<keyword evidence="5" id="KW-0732">Signal</keyword>
<keyword evidence="4 10" id="KW-0812">Transmembrane</keyword>
<evidence type="ECO:0000256" key="1">
    <source>
        <dbReference type="ARBA" id="ARBA00004379"/>
    </source>
</evidence>
<keyword evidence="8 10" id="KW-0472">Membrane</keyword>
<evidence type="ECO:0000256" key="4">
    <source>
        <dbReference type="ARBA" id="ARBA00022692"/>
    </source>
</evidence>
<evidence type="ECO:0000256" key="6">
    <source>
        <dbReference type="ARBA" id="ARBA00022870"/>
    </source>
</evidence>
<dbReference type="GO" id="GO:0009966">
    <property type="term" value="P:regulation of signal transduction"/>
    <property type="evidence" value="ECO:0007669"/>
    <property type="project" value="InterPro"/>
</dbReference>
<evidence type="ECO:0000256" key="9">
    <source>
        <dbReference type="ARBA" id="ARBA00023180"/>
    </source>
</evidence>
<evidence type="ECO:0000256" key="5">
    <source>
        <dbReference type="ARBA" id="ARBA00022729"/>
    </source>
</evidence>
<evidence type="ECO:0000256" key="10">
    <source>
        <dbReference type="SAM" id="Phobius"/>
    </source>
</evidence>
<evidence type="ECO:0000256" key="2">
    <source>
        <dbReference type="ARBA" id="ARBA00022518"/>
    </source>
</evidence>
<evidence type="ECO:0000256" key="3">
    <source>
        <dbReference type="ARBA" id="ARBA00022553"/>
    </source>
</evidence>
<evidence type="ECO:0000313" key="12">
    <source>
        <dbReference type="Proteomes" id="UP000139114"/>
    </source>
</evidence>
<dbReference type="GO" id="GO:0033644">
    <property type="term" value="C:host cell membrane"/>
    <property type="evidence" value="ECO:0007669"/>
    <property type="project" value="UniProtKB-SubCell"/>
</dbReference>
<proteinExistence type="predicted"/>
<accession>D3JIU1</accession>
<keyword evidence="3" id="KW-0597">Phosphoprotein</keyword>
<dbReference type="Proteomes" id="UP000139114">
    <property type="component" value="Segment"/>
</dbReference>
<dbReference type="Pfam" id="PF04834">
    <property type="entry name" value="Adeno_E3_14_5"/>
    <property type="match status" value="1"/>
</dbReference>